<keyword evidence="2" id="KW-1133">Transmembrane helix</keyword>
<feature type="region of interest" description="Disordered" evidence="1">
    <location>
        <begin position="56"/>
        <end position="80"/>
    </location>
</feature>
<evidence type="ECO:0000256" key="2">
    <source>
        <dbReference type="SAM" id="Phobius"/>
    </source>
</evidence>
<organism evidence="3">
    <name type="scientific">Oscillatoriales cyanobacterium SpSt-402</name>
    <dbReference type="NCBI Taxonomy" id="2282168"/>
    <lineage>
        <taxon>Bacteria</taxon>
        <taxon>Bacillati</taxon>
        <taxon>Cyanobacteriota</taxon>
        <taxon>Cyanophyceae</taxon>
        <taxon>Oscillatoriophycideae</taxon>
        <taxon>Oscillatoriales</taxon>
    </lineage>
</organism>
<protein>
    <submittedName>
        <fullName evidence="3">Uncharacterized protein</fullName>
    </submittedName>
</protein>
<gene>
    <name evidence="3" type="ORF">ENR47_06115</name>
</gene>
<keyword evidence="2" id="KW-0812">Transmembrane</keyword>
<name>A0A832H440_9CYAN</name>
<evidence type="ECO:0000313" key="3">
    <source>
        <dbReference type="EMBL" id="HGW93841.1"/>
    </source>
</evidence>
<comment type="caution">
    <text evidence="3">The sequence shown here is derived from an EMBL/GenBank/DDBJ whole genome shotgun (WGS) entry which is preliminary data.</text>
</comment>
<sequence>MASHPANKEWAVLLFVGVSFLPLISFSIFYKEVIKSLAVFSKTAEHALIATLDVNSASGYEPPPDIGKPRRTGGSGGRVS</sequence>
<feature type="transmembrane region" description="Helical" evidence="2">
    <location>
        <begin position="12"/>
        <end position="30"/>
    </location>
</feature>
<accession>A0A832H440</accession>
<evidence type="ECO:0000256" key="1">
    <source>
        <dbReference type="SAM" id="MobiDB-lite"/>
    </source>
</evidence>
<reference evidence="3" key="1">
    <citation type="journal article" date="2020" name="mSystems">
        <title>Genome- and Community-Level Interaction Insights into Carbon Utilization and Element Cycling Functions of Hydrothermarchaeota in Hydrothermal Sediment.</title>
        <authorList>
            <person name="Zhou Z."/>
            <person name="Liu Y."/>
            <person name="Xu W."/>
            <person name="Pan J."/>
            <person name="Luo Z.H."/>
            <person name="Li M."/>
        </authorList>
    </citation>
    <scope>NUCLEOTIDE SEQUENCE [LARGE SCALE GENOMIC DNA]</scope>
    <source>
        <strain evidence="3">SpSt-402</strain>
    </source>
</reference>
<proteinExistence type="predicted"/>
<dbReference type="AlphaFoldDB" id="A0A832H440"/>
<keyword evidence="2" id="KW-0472">Membrane</keyword>
<dbReference type="EMBL" id="DSRD01000397">
    <property type="protein sequence ID" value="HGW93841.1"/>
    <property type="molecule type" value="Genomic_DNA"/>
</dbReference>